<keyword evidence="2" id="KW-0812">Transmembrane</keyword>
<feature type="transmembrane region" description="Helical" evidence="2">
    <location>
        <begin position="345"/>
        <end position="367"/>
    </location>
</feature>
<feature type="compositionally biased region" description="Low complexity" evidence="1">
    <location>
        <begin position="76"/>
        <end position="97"/>
    </location>
</feature>
<feature type="compositionally biased region" description="Pro residues" evidence="1">
    <location>
        <begin position="225"/>
        <end position="235"/>
    </location>
</feature>
<gene>
    <name evidence="3" type="ORF">MDCFG202_LOCUS409264</name>
</gene>
<feature type="compositionally biased region" description="Low complexity" evidence="1">
    <location>
        <begin position="288"/>
        <end position="309"/>
    </location>
</feature>
<reference evidence="3" key="1">
    <citation type="submission" date="2021-03" db="EMBL/GenBank/DDBJ databases">
        <authorList>
            <person name="Alouane T."/>
            <person name="Langin T."/>
            <person name="Bonhomme L."/>
        </authorList>
    </citation>
    <scope>NUCLEOTIDE SEQUENCE</scope>
    <source>
        <strain evidence="3">MDC_Fg202</strain>
    </source>
</reference>
<evidence type="ECO:0000313" key="3">
    <source>
        <dbReference type="EMBL" id="CAG1996245.1"/>
    </source>
</evidence>
<accession>A0A8H3K967</accession>
<feature type="region of interest" description="Disordered" evidence="1">
    <location>
        <begin position="138"/>
        <end position="261"/>
    </location>
</feature>
<comment type="caution">
    <text evidence="3">The sequence shown here is derived from an EMBL/GenBank/DDBJ whole genome shotgun (WGS) entry which is preliminary data.</text>
</comment>
<dbReference type="Proteomes" id="UP000746612">
    <property type="component" value="Unassembled WGS sequence"/>
</dbReference>
<proteinExistence type="predicted"/>
<feature type="region of interest" description="Disordered" evidence="1">
    <location>
        <begin position="60"/>
        <end position="97"/>
    </location>
</feature>
<keyword evidence="2" id="KW-1133">Transmembrane helix</keyword>
<keyword evidence="2" id="KW-0472">Membrane</keyword>
<feature type="compositionally biased region" description="Pro residues" evidence="1">
    <location>
        <begin position="186"/>
        <end position="207"/>
    </location>
</feature>
<feature type="compositionally biased region" description="Pro residues" evidence="1">
    <location>
        <begin position="310"/>
        <end position="327"/>
    </location>
</feature>
<dbReference type="AlphaFoldDB" id="A0A8H3K967"/>
<name>A0A8H3K967_GIBZA</name>
<feature type="region of interest" description="Disordered" evidence="1">
    <location>
        <begin position="282"/>
        <end position="345"/>
    </location>
</feature>
<evidence type="ECO:0000256" key="2">
    <source>
        <dbReference type="SAM" id="Phobius"/>
    </source>
</evidence>
<sequence>MRYSTAAAAFLATGAMAHYDEVSKVYETKHVTITSCGPEVTNCPARSTVVSTTSYPVPPKVTSAQQGADTTEAYEVPEVPATTEIPEAPTTEAPMTTSTIYSTNIKTITSCGPEVPNCPATGGTPVVVTETIAVSTTICPVEPTGGSEKPGKPETPGQPEKPDTPGTPEQPEKPEQPETPETPGKPEQPPAPPAQTQPEQPPAPPAQTKPVVPEQPGHPGNGTVPQPPPVYPNPPATESGAKPIVPPTPVPGQPEQCVPSQSVTAITKEYTTVLTSVEYSTVQVPCATGTNPTTPETPETPEKPQNPGEPEVPAPTGPAAGVPPPATTPIGGGNQTMPTPPAVTAGASTFAGSAFFAAVAGIAAFIMI</sequence>
<organism evidence="3 4">
    <name type="scientific">Gibberella zeae</name>
    <name type="common">Wheat head blight fungus</name>
    <name type="synonym">Fusarium graminearum</name>
    <dbReference type="NCBI Taxonomy" id="5518"/>
    <lineage>
        <taxon>Eukaryota</taxon>
        <taxon>Fungi</taxon>
        <taxon>Dikarya</taxon>
        <taxon>Ascomycota</taxon>
        <taxon>Pezizomycotina</taxon>
        <taxon>Sordariomycetes</taxon>
        <taxon>Hypocreomycetidae</taxon>
        <taxon>Hypocreales</taxon>
        <taxon>Nectriaceae</taxon>
        <taxon>Fusarium</taxon>
    </lineage>
</organism>
<protein>
    <submittedName>
        <fullName evidence="3">Uncharacterized protein</fullName>
    </submittedName>
</protein>
<dbReference type="EMBL" id="CAJPIJ010000159">
    <property type="protein sequence ID" value="CAG1996245.1"/>
    <property type="molecule type" value="Genomic_DNA"/>
</dbReference>
<evidence type="ECO:0000256" key="1">
    <source>
        <dbReference type="SAM" id="MobiDB-lite"/>
    </source>
</evidence>
<evidence type="ECO:0000313" key="4">
    <source>
        <dbReference type="Proteomes" id="UP000746612"/>
    </source>
</evidence>